<dbReference type="InterPro" id="IPR050583">
    <property type="entry name" value="Mycobacterial_A85_antigen"/>
</dbReference>
<dbReference type="PANTHER" id="PTHR48098">
    <property type="entry name" value="ENTEROCHELIN ESTERASE-RELATED"/>
    <property type="match status" value="1"/>
</dbReference>
<dbReference type="RefSeq" id="WP_010907170.1">
    <property type="nucleotide sequence ID" value="NZ_AP025519.1"/>
</dbReference>
<dbReference type="InterPro" id="IPR029058">
    <property type="entry name" value="AB_hydrolase_fold"/>
</dbReference>
<feature type="signal peptide" evidence="1">
    <location>
        <begin position="1"/>
        <end position="22"/>
    </location>
</feature>
<name>A0A849CJL4_PASMD</name>
<dbReference type="OMA" id="RPFPNNW"/>
<dbReference type="AlphaFoldDB" id="A0A849CJL4"/>
<evidence type="ECO:0000313" key="2">
    <source>
        <dbReference type="EMBL" id="NNI79421.1"/>
    </source>
</evidence>
<dbReference type="Pfam" id="PF00756">
    <property type="entry name" value="Esterase"/>
    <property type="match status" value="1"/>
</dbReference>
<dbReference type="PANTHER" id="PTHR48098:SF1">
    <property type="entry name" value="DIACYLGLYCEROL ACYLTRANSFERASE_MYCOLYLTRANSFERASE AG85A"/>
    <property type="match status" value="1"/>
</dbReference>
<keyword evidence="1" id="KW-0732">Signal</keyword>
<dbReference type="EMBL" id="PPVL01000007">
    <property type="protein sequence ID" value="NNI79421.1"/>
    <property type="molecule type" value="Genomic_DNA"/>
</dbReference>
<dbReference type="InterPro" id="IPR000801">
    <property type="entry name" value="Esterase-like"/>
</dbReference>
<protein>
    <submittedName>
        <fullName evidence="2">Esterase family protein</fullName>
    </submittedName>
</protein>
<sequence length="269" mass="30547">MKKWILISSLSLGLCYSVSAVAFSEKNVEVYSQAMNKNIPVTIVLPEGYASSNKYSTIYTLHGWSGNNRNYPEKTGLGELADKYNVIYVSPDGNYDSWYVDSELKKESKYYTFVSKELVDYVDKHYATHTDKTQRAITGLSMGGFGALYIGIKNQDRFGNIGSMSGGVNIEQYKNNWGISAVVNSNWQDYNIKDLAHGLIFTKSNIIFDCGVDDFFIEPNRALHQKLLDLNIPHHYTEKPGGHSWVYWKDSIALHTHFFSQKFAQAKEK</sequence>
<organism evidence="2 3">
    <name type="scientific">Pasteurella multocida</name>
    <dbReference type="NCBI Taxonomy" id="747"/>
    <lineage>
        <taxon>Bacteria</taxon>
        <taxon>Pseudomonadati</taxon>
        <taxon>Pseudomonadota</taxon>
        <taxon>Gammaproteobacteria</taxon>
        <taxon>Pasteurellales</taxon>
        <taxon>Pasteurellaceae</taxon>
        <taxon>Pasteurella</taxon>
    </lineage>
</organism>
<dbReference type="GO" id="GO:0016747">
    <property type="term" value="F:acyltransferase activity, transferring groups other than amino-acyl groups"/>
    <property type="evidence" value="ECO:0007669"/>
    <property type="project" value="TreeGrafter"/>
</dbReference>
<feature type="chain" id="PRO_5032491538" evidence="1">
    <location>
        <begin position="23"/>
        <end position="269"/>
    </location>
</feature>
<reference evidence="2 3" key="1">
    <citation type="journal article" date="2018" name="Front. Microbiol.">
        <title>Genetic and Phylogenetic Characteristics of Pasteurella multocida Isolates From Different Host Species.</title>
        <authorList>
            <person name="Peng Z."/>
            <person name="Liang W."/>
            <person name="Wang F."/>
            <person name="Xu Z."/>
            <person name="Xie Z."/>
            <person name="Lian Z."/>
            <person name="Hua L."/>
            <person name="Zhou R."/>
            <person name="Chen H."/>
            <person name="Wu B."/>
        </authorList>
    </citation>
    <scope>NUCLEOTIDE SEQUENCE [LARGE SCALE GENOMIC DNA]</scope>
    <source>
        <strain evidence="2 3">HNA06</strain>
    </source>
</reference>
<dbReference type="Proteomes" id="UP000540079">
    <property type="component" value="Unassembled WGS sequence"/>
</dbReference>
<comment type="caution">
    <text evidence="2">The sequence shown here is derived from an EMBL/GenBank/DDBJ whole genome shotgun (WGS) entry which is preliminary data.</text>
</comment>
<evidence type="ECO:0000256" key="1">
    <source>
        <dbReference type="SAM" id="SignalP"/>
    </source>
</evidence>
<dbReference type="SUPFAM" id="SSF53474">
    <property type="entry name" value="alpha/beta-Hydrolases"/>
    <property type="match status" value="1"/>
</dbReference>
<evidence type="ECO:0000313" key="3">
    <source>
        <dbReference type="Proteomes" id="UP000540079"/>
    </source>
</evidence>
<dbReference type="Gene3D" id="3.40.50.1820">
    <property type="entry name" value="alpha/beta hydrolase"/>
    <property type="match status" value="1"/>
</dbReference>
<accession>A0A849CJL4</accession>
<gene>
    <name evidence="2" type="ORF">C2800_08325</name>
</gene>
<proteinExistence type="predicted"/>